<dbReference type="PANTHER" id="PTHR39339">
    <property type="entry name" value="SLR1444 PROTEIN"/>
    <property type="match status" value="1"/>
</dbReference>
<name>A0A8I1GEL5_9HYPH</name>
<proteinExistence type="predicted"/>
<comment type="caution">
    <text evidence="3">The sequence shown here is derived from an EMBL/GenBank/DDBJ whole genome shotgun (WGS) entry which is preliminary data.</text>
</comment>
<dbReference type="Pfam" id="PF05235">
    <property type="entry name" value="CHAD"/>
    <property type="match status" value="1"/>
</dbReference>
<organism evidence="3 4">
    <name type="scientific">Rhodomicrobium udaipurense</name>
    <dbReference type="NCBI Taxonomy" id="1202716"/>
    <lineage>
        <taxon>Bacteria</taxon>
        <taxon>Pseudomonadati</taxon>
        <taxon>Pseudomonadota</taxon>
        <taxon>Alphaproteobacteria</taxon>
        <taxon>Hyphomicrobiales</taxon>
        <taxon>Hyphomicrobiaceae</taxon>
        <taxon>Rhodomicrobium</taxon>
    </lineage>
</organism>
<accession>A0A8I1GEL5</accession>
<dbReference type="PANTHER" id="PTHR39339:SF1">
    <property type="entry name" value="CHAD DOMAIN-CONTAINING PROTEIN"/>
    <property type="match status" value="1"/>
</dbReference>
<feature type="compositionally biased region" description="Basic residues" evidence="1">
    <location>
        <begin position="303"/>
        <end position="313"/>
    </location>
</feature>
<dbReference type="Proteomes" id="UP000623250">
    <property type="component" value="Unassembled WGS sequence"/>
</dbReference>
<gene>
    <name evidence="3" type="ORF">JDN41_02245</name>
</gene>
<reference evidence="3 4" key="1">
    <citation type="submission" date="2020-12" db="EMBL/GenBank/DDBJ databases">
        <title>Revised draft genomes of Rhodomicrobium vannielii ATCC 17100 and Rhodomicrobium udaipurense JA643.</title>
        <authorList>
            <person name="Conners E.M."/>
            <person name="Davenport E.J."/>
            <person name="Bose A."/>
        </authorList>
    </citation>
    <scope>NUCLEOTIDE SEQUENCE [LARGE SCALE GENOMIC DNA]</scope>
    <source>
        <strain evidence="3 4">JA643</strain>
    </source>
</reference>
<dbReference type="PROSITE" id="PS51708">
    <property type="entry name" value="CHAD"/>
    <property type="match status" value="1"/>
</dbReference>
<dbReference type="AlphaFoldDB" id="A0A8I1GEL5"/>
<keyword evidence="4" id="KW-1185">Reference proteome</keyword>
<dbReference type="EMBL" id="JAEMUK010000005">
    <property type="protein sequence ID" value="MBJ7542371.1"/>
    <property type="molecule type" value="Genomic_DNA"/>
</dbReference>
<dbReference type="InterPro" id="IPR007899">
    <property type="entry name" value="CHAD_dom"/>
</dbReference>
<evidence type="ECO:0000313" key="3">
    <source>
        <dbReference type="EMBL" id="MBJ7542371.1"/>
    </source>
</evidence>
<feature type="domain" description="CHAD" evidence="2">
    <location>
        <begin position="8"/>
        <end position="282"/>
    </location>
</feature>
<dbReference type="RefSeq" id="WP_155955166.1">
    <property type="nucleotide sequence ID" value="NZ_JAEMUK010000005.1"/>
</dbReference>
<dbReference type="InterPro" id="IPR038186">
    <property type="entry name" value="CHAD_dom_sf"/>
</dbReference>
<feature type="region of interest" description="Disordered" evidence="1">
    <location>
        <begin position="293"/>
        <end position="320"/>
    </location>
</feature>
<evidence type="ECO:0000256" key="1">
    <source>
        <dbReference type="SAM" id="MobiDB-lite"/>
    </source>
</evidence>
<evidence type="ECO:0000313" key="4">
    <source>
        <dbReference type="Proteomes" id="UP000623250"/>
    </source>
</evidence>
<sequence>MNYRLNLFDPLSQSVPAVGCEQLDAALERLMTADHDETAIHAARRHFKRTRALLDLVKSVDKGDAARSSQKLLSGAGKLLSASRDAQVAVGAAETLREEFADASHERLFSDLSSWLQARHEQVLERAVSENIGKAIGEVAKAKACLSQLDFGDASAKDLLAASSRTYKRGRREMKKALASEHVEDLHEWRKQVQRHWRQTLLLRTAWPKEAKARAKLAKTLSDALGLHHDLAVLREMIEQNRAVFRTPADVNTLLRFIDEKQASLLADAKERGEHLFAEKPKGFHARLKAHWKSVSRTDEKRRGRRKKQKCTKKPPCGPGCKCEKKLAARA</sequence>
<protein>
    <submittedName>
        <fullName evidence="3">CHAD domain-containing protein</fullName>
    </submittedName>
</protein>
<dbReference type="Gene3D" id="1.40.20.10">
    <property type="entry name" value="CHAD domain"/>
    <property type="match status" value="1"/>
</dbReference>
<dbReference type="SMART" id="SM00880">
    <property type="entry name" value="CHAD"/>
    <property type="match status" value="1"/>
</dbReference>
<evidence type="ECO:0000259" key="2">
    <source>
        <dbReference type="PROSITE" id="PS51708"/>
    </source>
</evidence>